<name>A0A1H8H883_9FIRM</name>
<accession>A0A1H8H883</accession>
<proteinExistence type="predicted"/>
<evidence type="ECO:0000313" key="1">
    <source>
        <dbReference type="EMBL" id="SEN52305.1"/>
    </source>
</evidence>
<evidence type="ECO:0000313" key="2">
    <source>
        <dbReference type="Proteomes" id="UP000199512"/>
    </source>
</evidence>
<dbReference type="Proteomes" id="UP000199512">
    <property type="component" value="Unassembled WGS sequence"/>
</dbReference>
<dbReference type="AlphaFoldDB" id="A0A1H8H883"/>
<sequence>MKILRELENKISEFIDSESKELVLNSDESMLIFSFSEEYEKLINEAPKHGIGNIIANSFGIKDVYLGGALDSKKGKHFMKIYKMLPDKTSIYLSMSRISDVKFDENEILNRIFVDVKNIDICKLGNDQMILKKEEL</sequence>
<organism evidence="1 2">
    <name type="scientific">Peptostreptococcus russellii</name>
    <dbReference type="NCBI Taxonomy" id="215200"/>
    <lineage>
        <taxon>Bacteria</taxon>
        <taxon>Bacillati</taxon>
        <taxon>Bacillota</taxon>
        <taxon>Clostridia</taxon>
        <taxon>Peptostreptococcales</taxon>
        <taxon>Peptostreptococcaceae</taxon>
        <taxon>Peptostreptococcus</taxon>
    </lineage>
</organism>
<keyword evidence="2" id="KW-1185">Reference proteome</keyword>
<dbReference type="EMBL" id="FODF01000005">
    <property type="protein sequence ID" value="SEN52305.1"/>
    <property type="molecule type" value="Genomic_DNA"/>
</dbReference>
<dbReference type="RefSeq" id="WP_091975062.1">
    <property type="nucleotide sequence ID" value="NZ_FODF01000005.1"/>
</dbReference>
<gene>
    <name evidence="1" type="ORF">SAMN05216454_10547</name>
</gene>
<protein>
    <submittedName>
        <fullName evidence="1">Uncharacterized protein</fullName>
    </submittedName>
</protein>
<reference evidence="1 2" key="1">
    <citation type="submission" date="2016-10" db="EMBL/GenBank/DDBJ databases">
        <authorList>
            <person name="de Groot N.N."/>
        </authorList>
    </citation>
    <scope>NUCLEOTIDE SEQUENCE [LARGE SCALE GENOMIC DNA]</scope>
    <source>
        <strain evidence="1 2">Calf135</strain>
    </source>
</reference>